<gene>
    <name evidence="1" type="ORF">cyc_01347</name>
</gene>
<dbReference type="Proteomes" id="UP000095192">
    <property type="component" value="Unassembled WGS sequence"/>
</dbReference>
<organism evidence="1 2">
    <name type="scientific">Cyclospora cayetanensis</name>
    <dbReference type="NCBI Taxonomy" id="88456"/>
    <lineage>
        <taxon>Eukaryota</taxon>
        <taxon>Sar</taxon>
        <taxon>Alveolata</taxon>
        <taxon>Apicomplexa</taxon>
        <taxon>Conoidasida</taxon>
        <taxon>Coccidia</taxon>
        <taxon>Eucoccidiorida</taxon>
        <taxon>Eimeriorina</taxon>
        <taxon>Eimeriidae</taxon>
        <taxon>Cyclospora</taxon>
    </lineage>
</organism>
<sequence>MVAQRLKCDARLEATSLTVRPRRPHGESASPCQSTDSTLLTIDKMSVSKKAECSLKCFPVRSRGRMYNFSQPWHEDYALVHRSSREVKTMTIKSIFNFKHHQTATPLAILAFGRPLVNLTLPNSANE</sequence>
<evidence type="ECO:0000313" key="2">
    <source>
        <dbReference type="Proteomes" id="UP000095192"/>
    </source>
</evidence>
<comment type="caution">
    <text evidence="1">The sequence shown here is derived from an EMBL/GenBank/DDBJ whole genome shotgun (WGS) entry which is preliminary data.</text>
</comment>
<dbReference type="VEuPathDB" id="ToxoDB:cyc_01347"/>
<dbReference type="InParanoid" id="A0A1D3D1E9"/>
<reference evidence="1 2" key="1">
    <citation type="journal article" date="2016" name="BMC Genomics">
        <title>Comparative genomics reveals Cyclospora cayetanensis possesses coccidia-like metabolism and invasion components but unique surface antigens.</title>
        <authorList>
            <person name="Liu S."/>
            <person name="Wang L."/>
            <person name="Zheng H."/>
            <person name="Xu Z."/>
            <person name="Roellig D.M."/>
            <person name="Li N."/>
            <person name="Frace M.A."/>
            <person name="Tang K."/>
            <person name="Arrowood M.J."/>
            <person name="Moss D.M."/>
            <person name="Zhang L."/>
            <person name="Feng Y."/>
            <person name="Xiao L."/>
        </authorList>
    </citation>
    <scope>NUCLEOTIDE SEQUENCE [LARGE SCALE GENOMIC DNA]</scope>
    <source>
        <strain evidence="1 2">CHN_HEN01</strain>
    </source>
</reference>
<protein>
    <submittedName>
        <fullName evidence="1">Uncharacterized protein</fullName>
    </submittedName>
</protein>
<dbReference type="EMBL" id="JROU02001160">
    <property type="protein sequence ID" value="OEH77263.1"/>
    <property type="molecule type" value="Genomic_DNA"/>
</dbReference>
<proteinExistence type="predicted"/>
<evidence type="ECO:0000313" key="1">
    <source>
        <dbReference type="EMBL" id="OEH77263.1"/>
    </source>
</evidence>
<keyword evidence="2" id="KW-1185">Reference proteome</keyword>
<dbReference type="AlphaFoldDB" id="A0A1D3D1E9"/>
<name>A0A1D3D1E9_9EIME</name>
<accession>A0A1D3D1E9</accession>